<name>A0AAW6RAL2_GORRU</name>
<dbReference type="PANTHER" id="PTHR43133">
    <property type="entry name" value="RNA POLYMERASE ECF-TYPE SIGMA FACTO"/>
    <property type="match status" value="1"/>
</dbReference>
<dbReference type="CDD" id="cd06171">
    <property type="entry name" value="Sigma70_r4"/>
    <property type="match status" value="1"/>
</dbReference>
<accession>A0AAW6RAL2</accession>
<evidence type="ECO:0000313" key="8">
    <source>
        <dbReference type="EMBL" id="MBM7276710.1"/>
    </source>
</evidence>
<dbReference type="InterPro" id="IPR013325">
    <property type="entry name" value="RNA_pol_sigma_r2"/>
</dbReference>
<dbReference type="InterPro" id="IPR039425">
    <property type="entry name" value="RNA_pol_sigma-70-like"/>
</dbReference>
<feature type="domain" description="RNA polymerase sigma-70 region 2" evidence="6">
    <location>
        <begin position="27"/>
        <end position="91"/>
    </location>
</feature>
<reference evidence="8" key="1">
    <citation type="submission" date="2021-02" db="EMBL/GenBank/DDBJ databases">
        <title>Taxonomy, biology and ecology of Rhodococcus bacteria occurring in California pistachio and other woody hosts as revealed by genome sequence analyses.</title>
        <authorList>
            <person name="Riely B."/>
            <person name="Gai Y."/>
        </authorList>
    </citation>
    <scope>NUCLEOTIDE SEQUENCE</scope>
    <source>
        <strain evidence="8">BP-295</strain>
    </source>
</reference>
<dbReference type="GO" id="GO:0003677">
    <property type="term" value="F:DNA binding"/>
    <property type="evidence" value="ECO:0007669"/>
    <property type="project" value="UniProtKB-KW"/>
</dbReference>
<keyword evidence="4" id="KW-0238">DNA-binding</keyword>
<evidence type="ECO:0000256" key="3">
    <source>
        <dbReference type="ARBA" id="ARBA00023082"/>
    </source>
</evidence>
<dbReference type="InterPro" id="IPR013249">
    <property type="entry name" value="RNA_pol_sigma70_r4_t2"/>
</dbReference>
<dbReference type="NCBIfam" id="NF007228">
    <property type="entry name" value="PRK09646.1"/>
    <property type="match status" value="1"/>
</dbReference>
<comment type="similarity">
    <text evidence="1">Belongs to the sigma-70 factor family. ECF subfamily.</text>
</comment>
<evidence type="ECO:0000256" key="2">
    <source>
        <dbReference type="ARBA" id="ARBA00023015"/>
    </source>
</evidence>
<dbReference type="Gene3D" id="1.10.1740.10">
    <property type="match status" value="1"/>
</dbReference>
<dbReference type="NCBIfam" id="TIGR02937">
    <property type="entry name" value="sigma70-ECF"/>
    <property type="match status" value="1"/>
</dbReference>
<proteinExistence type="inferred from homology"/>
<evidence type="ECO:0000313" key="9">
    <source>
        <dbReference type="EMBL" id="MDG6781683.1"/>
    </source>
</evidence>
<dbReference type="AlphaFoldDB" id="A0AAW6RAL2"/>
<dbReference type="InterPro" id="IPR014284">
    <property type="entry name" value="RNA_pol_sigma-70_dom"/>
</dbReference>
<dbReference type="Pfam" id="PF04542">
    <property type="entry name" value="Sigma70_r2"/>
    <property type="match status" value="1"/>
</dbReference>
<sequence length="186" mass="20823">MHESDLNSLLARVATGDMDAFAQFYDATCDRVYGMTLRVLRDPGYSEEATQETFLAVWRNAETYDPRSGSALSWILTLAHRRAVDRVRSESAATRRTVAYGIADTSREIDEVSESVERREIARLIHTGLESLTPIQRQAIELAYFHGLTYREVAEHLGVALPTVKSRIRDGLIRLRQTVPGLAATG</sequence>
<comment type="caution">
    <text evidence="9">The sequence shown here is derived from an EMBL/GenBank/DDBJ whole genome shotgun (WGS) entry which is preliminary data.</text>
</comment>
<dbReference type="PANTHER" id="PTHR43133:SF66">
    <property type="entry name" value="ECF RNA POLYMERASE SIGMA FACTOR SIGK"/>
    <property type="match status" value="1"/>
</dbReference>
<dbReference type="SUPFAM" id="SSF88659">
    <property type="entry name" value="Sigma3 and sigma4 domains of RNA polymerase sigma factors"/>
    <property type="match status" value="1"/>
</dbReference>
<dbReference type="InterPro" id="IPR036388">
    <property type="entry name" value="WH-like_DNA-bd_sf"/>
</dbReference>
<dbReference type="InterPro" id="IPR013324">
    <property type="entry name" value="RNA_pol_sigma_r3/r4-like"/>
</dbReference>
<dbReference type="KEGG" id="gru:GCWB2_20475"/>
<evidence type="ECO:0000256" key="1">
    <source>
        <dbReference type="ARBA" id="ARBA00010641"/>
    </source>
</evidence>
<dbReference type="Gene3D" id="1.10.10.10">
    <property type="entry name" value="Winged helix-like DNA-binding domain superfamily/Winged helix DNA-binding domain"/>
    <property type="match status" value="1"/>
</dbReference>
<dbReference type="RefSeq" id="WP_005198166.1">
    <property type="nucleotide sequence ID" value="NZ_CP022580.1"/>
</dbReference>
<dbReference type="EMBL" id="JARUXG010000006">
    <property type="protein sequence ID" value="MDG6781683.1"/>
    <property type="molecule type" value="Genomic_DNA"/>
</dbReference>
<dbReference type="EMBL" id="JAFFGU010000001">
    <property type="protein sequence ID" value="MBM7276710.1"/>
    <property type="molecule type" value="Genomic_DNA"/>
</dbReference>
<evidence type="ECO:0000259" key="6">
    <source>
        <dbReference type="Pfam" id="PF04542"/>
    </source>
</evidence>
<keyword evidence="2" id="KW-0805">Transcription regulation</keyword>
<dbReference type="InterPro" id="IPR007627">
    <property type="entry name" value="RNA_pol_sigma70_r2"/>
</dbReference>
<organism evidence="9">
    <name type="scientific">Gordonia rubripertincta</name>
    <name type="common">Rhodococcus corallinus</name>
    <dbReference type="NCBI Taxonomy" id="36822"/>
    <lineage>
        <taxon>Bacteria</taxon>
        <taxon>Bacillati</taxon>
        <taxon>Actinomycetota</taxon>
        <taxon>Actinomycetes</taxon>
        <taxon>Mycobacteriales</taxon>
        <taxon>Gordoniaceae</taxon>
        <taxon>Gordonia</taxon>
    </lineage>
</organism>
<evidence type="ECO:0000256" key="4">
    <source>
        <dbReference type="ARBA" id="ARBA00023125"/>
    </source>
</evidence>
<feature type="domain" description="RNA polymerase sigma factor 70 region 4 type 2" evidence="7">
    <location>
        <begin position="124"/>
        <end position="175"/>
    </location>
</feature>
<keyword evidence="3" id="KW-0731">Sigma factor</keyword>
<dbReference type="SUPFAM" id="SSF88946">
    <property type="entry name" value="Sigma2 domain of RNA polymerase sigma factors"/>
    <property type="match status" value="1"/>
</dbReference>
<evidence type="ECO:0000259" key="7">
    <source>
        <dbReference type="Pfam" id="PF08281"/>
    </source>
</evidence>
<keyword evidence="5" id="KW-0804">Transcription</keyword>
<dbReference type="Proteomes" id="UP001195196">
    <property type="component" value="Unassembled WGS sequence"/>
</dbReference>
<dbReference type="GO" id="GO:0006352">
    <property type="term" value="P:DNA-templated transcription initiation"/>
    <property type="evidence" value="ECO:0007669"/>
    <property type="project" value="InterPro"/>
</dbReference>
<gene>
    <name evidence="9" type="primary">sigK</name>
    <name evidence="8" type="ORF">JTZ10_02975</name>
    <name evidence="9" type="ORF">QBL07_12660</name>
</gene>
<dbReference type="GO" id="GO:0016987">
    <property type="term" value="F:sigma factor activity"/>
    <property type="evidence" value="ECO:0007669"/>
    <property type="project" value="UniProtKB-KW"/>
</dbReference>
<evidence type="ECO:0000256" key="5">
    <source>
        <dbReference type="ARBA" id="ARBA00023163"/>
    </source>
</evidence>
<protein>
    <submittedName>
        <fullName evidence="9">ECF RNA polymerase sigma factor SigK</fullName>
    </submittedName>
</protein>
<reference evidence="9" key="2">
    <citation type="submission" date="2023-04" db="EMBL/GenBank/DDBJ databases">
        <title>Characterization and analysis of the complete genome of Gordonia rubripertincta 112, the degrader of aromatic and aliphatic compounds.</title>
        <authorList>
            <person name="Frantsuzova E."/>
            <person name="Bogun A."/>
            <person name="Delegan Y."/>
        </authorList>
    </citation>
    <scope>NUCLEOTIDE SEQUENCE</scope>
    <source>
        <strain evidence="9">112</strain>
    </source>
</reference>
<dbReference type="Pfam" id="PF08281">
    <property type="entry name" value="Sigma70_r4_2"/>
    <property type="match status" value="1"/>
</dbReference>